<dbReference type="SUPFAM" id="SSF47226">
    <property type="entry name" value="Histidine-containing phosphotransfer domain, HPT domain"/>
    <property type="match status" value="1"/>
</dbReference>
<dbReference type="PROSITE" id="PS50894">
    <property type="entry name" value="HPT"/>
    <property type="match status" value="1"/>
</dbReference>
<feature type="domain" description="HPt" evidence="2">
    <location>
        <begin position="12"/>
        <end position="103"/>
    </location>
</feature>
<reference evidence="3 4" key="1">
    <citation type="submission" date="2015-02" db="EMBL/GenBank/DDBJ databases">
        <title>Single-cell genomics of uncultivated deep-branching MTB reveals a conserved set of magnetosome genes.</title>
        <authorList>
            <person name="Kolinko S."/>
            <person name="Richter M."/>
            <person name="Glockner F.O."/>
            <person name="Brachmann A."/>
            <person name="Schuler D."/>
        </authorList>
    </citation>
    <scope>NUCLEOTIDE SEQUENCE [LARGE SCALE GENOMIC DNA]</scope>
    <source>
        <strain evidence="3">TM-1</strain>
    </source>
</reference>
<accession>A0A0F3GMN0</accession>
<dbReference type="GO" id="GO:0000160">
    <property type="term" value="P:phosphorelay signal transduction system"/>
    <property type="evidence" value="ECO:0007669"/>
    <property type="project" value="InterPro"/>
</dbReference>
<dbReference type="Proteomes" id="UP000033423">
    <property type="component" value="Unassembled WGS sequence"/>
</dbReference>
<dbReference type="Gene3D" id="1.20.120.160">
    <property type="entry name" value="HPT domain"/>
    <property type="match status" value="1"/>
</dbReference>
<sequence length="103" mass="11307">MATETEKIVVSVEAKFKKQVNTFLEKRRRDVSEIAGGIGKGDYDSIKMLGAGLKKMSEGFGMEALSQFGQALETAGALKDSGRIKTVVKELTDYLERLSVEFV</sequence>
<gene>
    <name evidence="3" type="ORF">MBAV_004569</name>
</gene>
<evidence type="ECO:0000313" key="3">
    <source>
        <dbReference type="EMBL" id="KJU83234.1"/>
    </source>
</evidence>
<dbReference type="EMBL" id="LACI01001978">
    <property type="protein sequence ID" value="KJU83234.1"/>
    <property type="molecule type" value="Genomic_DNA"/>
</dbReference>
<dbReference type="AlphaFoldDB" id="A0A0F3GMN0"/>
<evidence type="ECO:0000256" key="1">
    <source>
        <dbReference type="PROSITE-ProRule" id="PRU00110"/>
    </source>
</evidence>
<name>A0A0F3GMN0_9BACT</name>
<protein>
    <recommendedName>
        <fullName evidence="2">HPt domain-containing protein</fullName>
    </recommendedName>
</protein>
<evidence type="ECO:0000313" key="4">
    <source>
        <dbReference type="Proteomes" id="UP000033423"/>
    </source>
</evidence>
<dbReference type="InterPro" id="IPR008207">
    <property type="entry name" value="Sig_transdc_His_kin_Hpt_dom"/>
</dbReference>
<dbReference type="GO" id="GO:0004672">
    <property type="term" value="F:protein kinase activity"/>
    <property type="evidence" value="ECO:0007669"/>
    <property type="project" value="UniProtKB-ARBA"/>
</dbReference>
<comment type="caution">
    <text evidence="3">The sequence shown here is derived from an EMBL/GenBank/DDBJ whole genome shotgun (WGS) entry which is preliminary data.</text>
</comment>
<keyword evidence="4" id="KW-1185">Reference proteome</keyword>
<comment type="caution">
    <text evidence="1">Lacks conserved residue(s) required for the propagation of feature annotation.</text>
</comment>
<organism evidence="3 4">
    <name type="scientific">Candidatus Magnetobacterium bavaricum</name>
    <dbReference type="NCBI Taxonomy" id="29290"/>
    <lineage>
        <taxon>Bacteria</taxon>
        <taxon>Pseudomonadati</taxon>
        <taxon>Nitrospirota</taxon>
        <taxon>Thermodesulfovibrionia</taxon>
        <taxon>Thermodesulfovibrionales</taxon>
        <taxon>Candidatus Magnetobacteriaceae</taxon>
        <taxon>Candidatus Magnetobacterium</taxon>
    </lineage>
</organism>
<proteinExistence type="predicted"/>
<evidence type="ECO:0000259" key="2">
    <source>
        <dbReference type="PROSITE" id="PS50894"/>
    </source>
</evidence>
<dbReference type="InterPro" id="IPR036641">
    <property type="entry name" value="HPT_dom_sf"/>
</dbReference>